<name>A0ABP0EVB7_9RICK</name>
<organism evidence="1 2">
    <name type="scientific">Candidatus Xenohaliotis californiensis</name>
    <dbReference type="NCBI Taxonomy" id="84677"/>
    <lineage>
        <taxon>Bacteria</taxon>
        <taxon>Pseudomonadati</taxon>
        <taxon>Pseudomonadota</taxon>
        <taxon>Alphaproteobacteria</taxon>
        <taxon>Rickettsiales</taxon>
        <taxon>Anaplasmataceae</taxon>
        <taxon>Candidatus Xenohaliotis</taxon>
    </lineage>
</organism>
<evidence type="ECO:0000313" key="1">
    <source>
        <dbReference type="EMBL" id="CAK8162447.1"/>
    </source>
</evidence>
<proteinExistence type="predicted"/>
<gene>
    <name evidence="1" type="ORF">CAXC1_150041</name>
</gene>
<evidence type="ECO:0000313" key="2">
    <source>
        <dbReference type="Proteomes" id="UP001314181"/>
    </source>
</evidence>
<dbReference type="EMBL" id="CAWVOK010000006">
    <property type="protein sequence ID" value="CAK8162447.1"/>
    <property type="molecule type" value="Genomic_DNA"/>
</dbReference>
<dbReference type="Proteomes" id="UP001314181">
    <property type="component" value="Unassembled WGS sequence"/>
</dbReference>
<reference evidence="1 2" key="1">
    <citation type="submission" date="2024-01" db="EMBL/GenBank/DDBJ databases">
        <authorList>
            <person name="Kunselman E."/>
        </authorList>
    </citation>
    <scope>NUCLEOTIDE SEQUENCE [LARGE SCALE GENOMIC DNA]</scope>
    <source>
        <strain evidence="1">2 abalone samples</strain>
    </source>
</reference>
<dbReference type="RefSeq" id="WP_338363486.1">
    <property type="nucleotide sequence ID" value="NZ_CAWVOK010000006.1"/>
</dbReference>
<sequence>MSKLKLANNTTISEKDLCIAHYQLFELMVHFLTQHPNKMAVLREAIVNGAMQKLPKNTISFMQKKHMLDKNNVPSVQICNICESYLNKDGSFKKTFLN</sequence>
<comment type="caution">
    <text evidence="1">The sequence shown here is derived from an EMBL/GenBank/DDBJ whole genome shotgun (WGS) entry which is preliminary data.</text>
</comment>
<protein>
    <submittedName>
        <fullName evidence="1">Uncharacterized protein</fullName>
    </submittedName>
</protein>
<accession>A0ABP0EVB7</accession>
<keyword evidence="2" id="KW-1185">Reference proteome</keyword>